<feature type="region of interest" description="Disordered" evidence="1">
    <location>
        <begin position="1"/>
        <end position="99"/>
    </location>
</feature>
<feature type="compositionally biased region" description="Low complexity" evidence="1">
    <location>
        <begin position="152"/>
        <end position="166"/>
    </location>
</feature>
<evidence type="ECO:0000259" key="3">
    <source>
        <dbReference type="PROSITE" id="PS51178"/>
    </source>
</evidence>
<name>A0A1C5IRG9_9ACTN</name>
<dbReference type="SMART" id="SM00740">
    <property type="entry name" value="PASTA"/>
    <property type="match status" value="1"/>
</dbReference>
<keyword evidence="5" id="KW-1185">Reference proteome</keyword>
<feature type="compositionally biased region" description="Basic and acidic residues" evidence="1">
    <location>
        <begin position="1"/>
        <end position="23"/>
    </location>
</feature>
<dbReference type="Proteomes" id="UP000198215">
    <property type="component" value="Chromosome I"/>
</dbReference>
<feature type="region of interest" description="Disordered" evidence="1">
    <location>
        <begin position="140"/>
        <end position="193"/>
    </location>
</feature>
<feature type="domain" description="PASTA" evidence="3">
    <location>
        <begin position="177"/>
        <end position="244"/>
    </location>
</feature>
<evidence type="ECO:0000256" key="2">
    <source>
        <dbReference type="SAM" id="Phobius"/>
    </source>
</evidence>
<keyword evidence="2" id="KW-0812">Transmembrane</keyword>
<accession>A0A1C5IRG9</accession>
<dbReference type="AlphaFoldDB" id="A0A1C5IRG9"/>
<protein>
    <submittedName>
        <fullName evidence="4">PASTA domain-containing protein</fullName>
    </submittedName>
</protein>
<dbReference type="EMBL" id="LT607753">
    <property type="protein sequence ID" value="SCG60922.1"/>
    <property type="molecule type" value="Genomic_DNA"/>
</dbReference>
<proteinExistence type="predicted"/>
<feature type="region of interest" description="Disordered" evidence="1">
    <location>
        <begin position="208"/>
        <end position="266"/>
    </location>
</feature>
<dbReference type="Pfam" id="PF03793">
    <property type="entry name" value="PASTA"/>
    <property type="match status" value="1"/>
</dbReference>
<feature type="compositionally biased region" description="Low complexity" evidence="1">
    <location>
        <begin position="243"/>
        <end position="253"/>
    </location>
</feature>
<feature type="compositionally biased region" description="Basic and acidic residues" evidence="1">
    <location>
        <begin position="90"/>
        <end position="99"/>
    </location>
</feature>
<reference evidence="5" key="1">
    <citation type="submission" date="2016-06" db="EMBL/GenBank/DDBJ databases">
        <authorList>
            <person name="Varghese N."/>
            <person name="Submissions Spin"/>
        </authorList>
    </citation>
    <scope>NUCLEOTIDE SEQUENCE [LARGE SCALE GENOMIC DNA]</scope>
    <source>
        <strain evidence="5">DSM 45161</strain>
    </source>
</reference>
<gene>
    <name evidence="4" type="ORF">GA0070614_3277</name>
</gene>
<organism evidence="4 5">
    <name type="scientific">Micromonospora coxensis</name>
    <dbReference type="NCBI Taxonomy" id="356852"/>
    <lineage>
        <taxon>Bacteria</taxon>
        <taxon>Bacillati</taxon>
        <taxon>Actinomycetota</taxon>
        <taxon>Actinomycetes</taxon>
        <taxon>Micromonosporales</taxon>
        <taxon>Micromonosporaceae</taxon>
        <taxon>Micromonospora</taxon>
    </lineage>
</organism>
<evidence type="ECO:0000256" key="1">
    <source>
        <dbReference type="SAM" id="MobiDB-lite"/>
    </source>
</evidence>
<dbReference type="InterPro" id="IPR005543">
    <property type="entry name" value="PASTA_dom"/>
</dbReference>
<dbReference type="PROSITE" id="PS51178">
    <property type="entry name" value="PASTA"/>
    <property type="match status" value="1"/>
</dbReference>
<dbReference type="RefSeq" id="WP_088976749.1">
    <property type="nucleotide sequence ID" value="NZ_LT607753.1"/>
</dbReference>
<keyword evidence="2" id="KW-1133">Transmembrane helix</keyword>
<evidence type="ECO:0000313" key="5">
    <source>
        <dbReference type="Proteomes" id="UP000198215"/>
    </source>
</evidence>
<sequence length="266" mass="27833">MSDDRQEPADDATRPLPPPEDRAAAAPPPPDATARHEPLDATARHEPLDATASQEPIDRTRPLPPTGGGASTEPAPAVWSGRAGVPPPRPADHREPAEWYGEEQRPGHWWMPILLGILALLLLGALGAGIWLALRAADERDEDPTPPPLPTSAPATTAAPTSTAPSTEPPSTPPTTAAARVPMPPLEGQSRATAERILDRIGLSYRVETRESEEQAPGTVIETDPEAGEPVRPGEDEVTLVVATAPSPSPSATGSDEPSPEPSPTP</sequence>
<feature type="compositionally biased region" description="Basic and acidic residues" evidence="1">
    <location>
        <begin position="33"/>
        <end position="48"/>
    </location>
</feature>
<feature type="transmembrane region" description="Helical" evidence="2">
    <location>
        <begin position="109"/>
        <end position="134"/>
    </location>
</feature>
<evidence type="ECO:0000313" key="4">
    <source>
        <dbReference type="EMBL" id="SCG60922.1"/>
    </source>
</evidence>
<keyword evidence="2" id="KW-0472">Membrane</keyword>
<dbReference type="Gene3D" id="3.30.10.20">
    <property type="match status" value="1"/>
</dbReference>
<dbReference type="OrthoDB" id="3402335at2"/>
<dbReference type="CDD" id="cd06577">
    <property type="entry name" value="PASTA_pknB"/>
    <property type="match status" value="1"/>
</dbReference>